<evidence type="ECO:0000256" key="5">
    <source>
        <dbReference type="ARBA" id="ARBA00022801"/>
    </source>
</evidence>
<dbReference type="GO" id="GO:0003690">
    <property type="term" value="F:double-stranded DNA binding"/>
    <property type="evidence" value="ECO:0007669"/>
    <property type="project" value="TreeGrafter"/>
</dbReference>
<feature type="active site" description="Proton donor/acceptor" evidence="9">
    <location>
        <position position="494"/>
    </location>
</feature>
<reference evidence="12" key="1">
    <citation type="submission" date="2020-11" db="EMBL/GenBank/DDBJ databases">
        <authorList>
            <consortium name="DOE Joint Genome Institute"/>
            <person name="Ahrendt S."/>
            <person name="Riley R."/>
            <person name="Andreopoulos W."/>
            <person name="Labutti K."/>
            <person name="Pangilinan J."/>
            <person name="Ruiz-Duenas F.J."/>
            <person name="Barrasa J.M."/>
            <person name="Sanchez-Garcia M."/>
            <person name="Camarero S."/>
            <person name="Miyauchi S."/>
            <person name="Serrano A."/>
            <person name="Linde D."/>
            <person name="Babiker R."/>
            <person name="Drula E."/>
            <person name="Ayuso-Fernandez I."/>
            <person name="Pacheco R."/>
            <person name="Padilla G."/>
            <person name="Ferreira P."/>
            <person name="Barriuso J."/>
            <person name="Kellner H."/>
            <person name="Castanera R."/>
            <person name="Alfaro M."/>
            <person name="Ramirez L."/>
            <person name="Pisabarro A.G."/>
            <person name="Kuo A."/>
            <person name="Tritt A."/>
            <person name="Lipzen A."/>
            <person name="He G."/>
            <person name="Yan M."/>
            <person name="Ng V."/>
            <person name="Cullen D."/>
            <person name="Martin F."/>
            <person name="Rosso M.-N."/>
            <person name="Henrissat B."/>
            <person name="Hibbett D."/>
            <person name="Martinez A.T."/>
            <person name="Grigoriev I.V."/>
        </authorList>
    </citation>
    <scope>NUCLEOTIDE SEQUENCE</scope>
    <source>
        <strain evidence="12">CIRM-BRFM 674</strain>
    </source>
</reference>
<feature type="binding site" evidence="10">
    <location>
        <position position="258"/>
    </location>
    <ligand>
        <name>substrate</name>
    </ligand>
</feature>
<evidence type="ECO:0000256" key="4">
    <source>
        <dbReference type="ARBA" id="ARBA00022763"/>
    </source>
</evidence>
<protein>
    <submittedName>
        <fullName evidence="12">Phospholipase D/nuclease</fullName>
    </submittedName>
</protein>
<feature type="compositionally biased region" description="Low complexity" evidence="11">
    <location>
        <begin position="133"/>
        <end position="151"/>
    </location>
</feature>
<comment type="similarity">
    <text evidence="2">Belongs to the tyrosyl-DNA phosphodiesterase family.</text>
</comment>
<dbReference type="SMART" id="SM00726">
    <property type="entry name" value="UIM"/>
    <property type="match status" value="2"/>
</dbReference>
<evidence type="ECO:0000313" key="13">
    <source>
        <dbReference type="Proteomes" id="UP000807469"/>
    </source>
</evidence>
<keyword evidence="8" id="KW-0539">Nucleus</keyword>
<dbReference type="GO" id="GO:0017005">
    <property type="term" value="F:3'-tyrosyl-DNA phosphodiesterase activity"/>
    <property type="evidence" value="ECO:0007669"/>
    <property type="project" value="TreeGrafter"/>
</dbReference>
<evidence type="ECO:0000256" key="3">
    <source>
        <dbReference type="ARBA" id="ARBA00022722"/>
    </source>
</evidence>
<keyword evidence="6" id="KW-0269">Exonuclease</keyword>
<proteinExistence type="inferred from homology"/>
<dbReference type="InterPro" id="IPR003903">
    <property type="entry name" value="UIM_dom"/>
</dbReference>
<evidence type="ECO:0000256" key="6">
    <source>
        <dbReference type="ARBA" id="ARBA00022839"/>
    </source>
</evidence>
<keyword evidence="7" id="KW-0234">DNA repair</keyword>
<name>A0A9P5Z5K5_9AGAR</name>
<evidence type="ECO:0000256" key="11">
    <source>
        <dbReference type="SAM" id="MobiDB-lite"/>
    </source>
</evidence>
<dbReference type="PANTHER" id="PTHR12415">
    <property type="entry name" value="TYROSYL-DNA PHOSPHODIESTERASE 1"/>
    <property type="match status" value="1"/>
</dbReference>
<dbReference type="SUPFAM" id="SSF56024">
    <property type="entry name" value="Phospholipase D/nuclease"/>
    <property type="match status" value="2"/>
</dbReference>
<evidence type="ECO:0000256" key="10">
    <source>
        <dbReference type="PIRSR" id="PIRSR610347-2"/>
    </source>
</evidence>
<dbReference type="InterPro" id="IPR010347">
    <property type="entry name" value="Tdp1"/>
</dbReference>
<dbReference type="Pfam" id="PF02809">
    <property type="entry name" value="UIM"/>
    <property type="match status" value="1"/>
</dbReference>
<feature type="region of interest" description="Disordered" evidence="11">
    <location>
        <begin position="52"/>
        <end position="151"/>
    </location>
</feature>
<feature type="active site" description="Nucleophile" evidence="9">
    <location>
        <position position="256"/>
    </location>
</feature>
<feature type="compositionally biased region" description="Basic and acidic residues" evidence="11">
    <location>
        <begin position="92"/>
        <end position="109"/>
    </location>
</feature>
<dbReference type="Pfam" id="PF06087">
    <property type="entry name" value="Tyr-DNA_phospho"/>
    <property type="match status" value="1"/>
</dbReference>
<accession>A0A9P5Z5K5</accession>
<keyword evidence="5" id="KW-0378">Hydrolase</keyword>
<keyword evidence="4" id="KW-0227">DNA damage</keyword>
<feature type="compositionally biased region" description="Polar residues" evidence="11">
    <location>
        <begin position="75"/>
        <end position="86"/>
    </location>
</feature>
<feature type="compositionally biased region" description="Polar residues" evidence="11">
    <location>
        <begin position="54"/>
        <end position="63"/>
    </location>
</feature>
<dbReference type="GO" id="GO:0006281">
    <property type="term" value="P:DNA repair"/>
    <property type="evidence" value="ECO:0007669"/>
    <property type="project" value="UniProtKB-KW"/>
</dbReference>
<evidence type="ECO:0000256" key="2">
    <source>
        <dbReference type="ARBA" id="ARBA00010205"/>
    </source>
</evidence>
<dbReference type="CDD" id="cd09122">
    <property type="entry name" value="PLDc_Tdp1_1"/>
    <property type="match status" value="1"/>
</dbReference>
<organism evidence="12 13">
    <name type="scientific">Pholiota conissans</name>
    <dbReference type="NCBI Taxonomy" id="109636"/>
    <lineage>
        <taxon>Eukaryota</taxon>
        <taxon>Fungi</taxon>
        <taxon>Dikarya</taxon>
        <taxon>Basidiomycota</taxon>
        <taxon>Agaricomycotina</taxon>
        <taxon>Agaricomycetes</taxon>
        <taxon>Agaricomycetidae</taxon>
        <taxon>Agaricales</taxon>
        <taxon>Agaricineae</taxon>
        <taxon>Strophariaceae</taxon>
        <taxon>Pholiota</taxon>
    </lineage>
</organism>
<comment type="caution">
    <text evidence="12">The sequence shown here is derived from an EMBL/GenBank/DDBJ whole genome shotgun (WGS) entry which is preliminary data.</text>
</comment>
<evidence type="ECO:0000313" key="12">
    <source>
        <dbReference type="EMBL" id="KAF9480645.1"/>
    </source>
</evidence>
<evidence type="ECO:0000256" key="9">
    <source>
        <dbReference type="PIRSR" id="PIRSR610347-1"/>
    </source>
</evidence>
<dbReference type="AlphaFoldDB" id="A0A9P5Z5K5"/>
<dbReference type="PROSITE" id="PS50330">
    <property type="entry name" value="UIM"/>
    <property type="match status" value="1"/>
</dbReference>
<dbReference type="PANTHER" id="PTHR12415:SF0">
    <property type="entry name" value="TYROSYL-DNA PHOSPHODIESTERASE 1"/>
    <property type="match status" value="1"/>
</dbReference>
<dbReference type="OrthoDB" id="47785at2759"/>
<dbReference type="GO" id="GO:0005634">
    <property type="term" value="C:nucleus"/>
    <property type="evidence" value="ECO:0007669"/>
    <property type="project" value="UniProtKB-SubCell"/>
</dbReference>
<dbReference type="Gene3D" id="3.30.870.10">
    <property type="entry name" value="Endonuclease Chain A"/>
    <property type="match status" value="2"/>
</dbReference>
<keyword evidence="3" id="KW-0540">Nuclease</keyword>
<gene>
    <name evidence="12" type="ORF">BDN70DRAFT_905661</name>
</gene>
<evidence type="ECO:0000256" key="8">
    <source>
        <dbReference type="ARBA" id="ARBA00023242"/>
    </source>
</evidence>
<sequence length="607" mass="68825">MSTEDEDLARAIALSLQETSRKPPIVINVDSDEEDDVEEVKFQGELRKAIQASKFESSQHNADSSSVSGTSQPSVDRSQVGTQPSAFLSERAQLEKQRVERLKRLRPEQPRPSSPETNDSENEEPPAKRHQISTSNSSFSRSNVPSVNSSDSVPTIEQVFWKAELRQTATQHAEPRKDGQPTFRLTEVLGKKSDLAFAILSSYALDLPWIYQFFDHTVPVIMVAQPDASGEATIKNVLPNWIRSTPFLRAGRGCQHMKLFYKNGRLRVVVSTANLISYDWRNMENTVWLQDIPLRVKPIPHDPKSPDDFAAAFQRVLYAVNVRPALHPNLPLKAIEELRQKWDWSNVKVQLVSSIAGKHEGWPSVIQTGHPRLMSVVRKLGMRTGEGSHAKDLILECQGSSIGIYTTQWFNEFHWSARGESAESWLDRSKKSRESKPYPPIKIVFPRKVTVQQSAAGEKGGGTIFCRRKQWAVKNFPRTHFYDSKSKGGPVLMHSKMIIAMLQEHQSGNQRRDRQRNQDDSSDDDIQVIEPALGWAYVGSHNFTPSAWGTMSGSSFNPILNISNYELGIVFLLKDKDEMDRVACFQRPPEKYTYKDEPWIQEESAYH</sequence>
<keyword evidence="13" id="KW-1185">Reference proteome</keyword>
<evidence type="ECO:0000256" key="1">
    <source>
        <dbReference type="ARBA" id="ARBA00004123"/>
    </source>
</evidence>
<dbReference type="Proteomes" id="UP000807469">
    <property type="component" value="Unassembled WGS sequence"/>
</dbReference>
<feature type="binding site" evidence="10">
    <location>
        <position position="496"/>
    </location>
    <ligand>
        <name>substrate</name>
    </ligand>
</feature>
<dbReference type="GO" id="GO:0003697">
    <property type="term" value="F:single-stranded DNA binding"/>
    <property type="evidence" value="ECO:0007669"/>
    <property type="project" value="TreeGrafter"/>
</dbReference>
<evidence type="ECO:0000256" key="7">
    <source>
        <dbReference type="ARBA" id="ARBA00023204"/>
    </source>
</evidence>
<dbReference type="EMBL" id="MU155191">
    <property type="protein sequence ID" value="KAF9480645.1"/>
    <property type="molecule type" value="Genomic_DNA"/>
</dbReference>
<feature type="compositionally biased region" description="Low complexity" evidence="11">
    <location>
        <begin position="64"/>
        <end position="74"/>
    </location>
</feature>
<comment type="subcellular location">
    <subcellularLocation>
        <location evidence="1">Nucleus</location>
    </subcellularLocation>
</comment>
<dbReference type="GO" id="GO:0004527">
    <property type="term" value="F:exonuclease activity"/>
    <property type="evidence" value="ECO:0007669"/>
    <property type="project" value="UniProtKB-KW"/>
</dbReference>
<dbReference type="CDD" id="cd09123">
    <property type="entry name" value="PLDc_Tdp1_2"/>
    <property type="match status" value="1"/>
</dbReference>